<proteinExistence type="predicted"/>
<feature type="coiled-coil region" evidence="1">
    <location>
        <begin position="438"/>
        <end position="465"/>
    </location>
</feature>
<feature type="coiled-coil region" evidence="1">
    <location>
        <begin position="783"/>
        <end position="852"/>
    </location>
</feature>
<feature type="coiled-coil region" evidence="1">
    <location>
        <begin position="341"/>
        <end position="395"/>
    </location>
</feature>
<accession>C9ZNP9</accession>
<name>C9ZNP9_TRYB9</name>
<protein>
    <submittedName>
        <fullName evidence="3">Uncharacterized protein</fullName>
    </submittedName>
</protein>
<keyword evidence="1" id="KW-0175">Coiled coil</keyword>
<feature type="coiled-coil region" evidence="1">
    <location>
        <begin position="247"/>
        <end position="316"/>
    </location>
</feature>
<evidence type="ECO:0000256" key="2">
    <source>
        <dbReference type="SAM" id="MobiDB-lite"/>
    </source>
</evidence>
<reference evidence="4" key="1">
    <citation type="journal article" date="2010" name="PLoS Negl. Trop. Dis.">
        <title>The genome sequence of Trypanosoma brucei gambiense, causative agent of chronic human african trypanosomiasis.</title>
        <authorList>
            <person name="Jackson A.P."/>
            <person name="Sanders M."/>
            <person name="Berry A."/>
            <person name="McQuillan J."/>
            <person name="Aslett M.A."/>
            <person name="Quail M.A."/>
            <person name="Chukualim B."/>
            <person name="Capewell P."/>
            <person name="MacLeod A."/>
            <person name="Melville S.E."/>
            <person name="Gibson W."/>
            <person name="Barry J.D."/>
            <person name="Berriman M."/>
            <person name="Hertz-Fowler C."/>
        </authorList>
    </citation>
    <scope>NUCLEOTIDE SEQUENCE [LARGE SCALE GENOMIC DNA]</scope>
    <source>
        <strain evidence="4">MHOM/CI/86/DAL972</strain>
    </source>
</reference>
<dbReference type="GeneID" id="23861143"/>
<dbReference type="VEuPathDB" id="TriTrypDB:Tbg972.5.1650"/>
<dbReference type="EMBL" id="FN554968">
    <property type="protein sequence ID" value="CBH11027.1"/>
    <property type="molecule type" value="Genomic_DNA"/>
</dbReference>
<feature type="coiled-coil region" evidence="1">
    <location>
        <begin position="618"/>
        <end position="645"/>
    </location>
</feature>
<evidence type="ECO:0000256" key="1">
    <source>
        <dbReference type="SAM" id="Coils"/>
    </source>
</evidence>
<evidence type="ECO:0000313" key="4">
    <source>
        <dbReference type="Proteomes" id="UP000002316"/>
    </source>
</evidence>
<gene>
    <name evidence="3" type="ORF">TbgDal_V1650</name>
</gene>
<feature type="coiled-coil region" evidence="1">
    <location>
        <begin position="170"/>
        <end position="211"/>
    </location>
</feature>
<dbReference type="RefSeq" id="XP_011773314.1">
    <property type="nucleotide sequence ID" value="XM_011775012.1"/>
</dbReference>
<dbReference type="AlphaFoldDB" id="C9ZNP9"/>
<dbReference type="OrthoDB" id="271974at2759"/>
<dbReference type="KEGG" id="tbg:TbgDal_V1650"/>
<evidence type="ECO:0000313" key="3">
    <source>
        <dbReference type="EMBL" id="CBH11027.1"/>
    </source>
</evidence>
<organism evidence="3 4">
    <name type="scientific">Trypanosoma brucei gambiense (strain MHOM/CI/86/DAL972)</name>
    <dbReference type="NCBI Taxonomy" id="679716"/>
    <lineage>
        <taxon>Eukaryota</taxon>
        <taxon>Discoba</taxon>
        <taxon>Euglenozoa</taxon>
        <taxon>Kinetoplastea</taxon>
        <taxon>Metakinetoplastina</taxon>
        <taxon>Trypanosomatida</taxon>
        <taxon>Trypanosomatidae</taxon>
        <taxon>Trypanosoma</taxon>
    </lineage>
</organism>
<feature type="region of interest" description="Disordered" evidence="2">
    <location>
        <begin position="740"/>
        <end position="767"/>
    </location>
</feature>
<sequence length="862" mass="99104">MQWPSWVLSEENRALQRRAQRAAADLSEKMDEAAAHREVVELMLRNIGQLRRAVDSAALALTEQKKLEESDEAELQQVRQDGSYFRTELQTLHRRQDQLQELLLRSEASLKSKALALERQQQELASVLHEQEELLQQRENEGIDGGEFQKHLSVFEAQNRQRFDQLQGALQREQTTFNAAKDQLDREREEYKRVQRELAAMRASIEREKQEKLKSSLTIQQVHELMKSTEARTLENTALYATGKESMESQRTMLMKLQCEAEELERQRKLVDKHLQDRLREQDRLTALLSSTTAEVENQQKEMASMRRQLSAQRDVNRELALSRDNAIMLRDERWNRQAQLIHHAQELKVVRDEIQRQQKEGANVPGPRYLLQTLDALKANERQLDGQMERLRAANVACVSQLMQHARQGESLDGQVAAVRKSLAAADRDHAQQCQLREQCERQAEALTSKVEEQQQRLQASRLEAAARSGAQYAMLLGNAQDLRVRLQGEQRRGYELRRLVAPLQYTLNSRRRALLEDEEKLAHLVGEAGLRGAELQRLESEKAQSQQEKQTALLLVEEANLQLQTLNRLAESRMVASCEAAGMQEIMRGQALAAEEAHQDDAKNALLLLHLEQRAVSDKHAELRRRQQQLQALKDRYQDIMRSMARNAALAANVNVRAGQNSDPSSVTSSSPWEYMVEKDESLLADTSVDPEVLHAKFILHASTTREKLWEKGNQLDARVMFLEHEVSALRKMLHAMRSTGSHRERTIEATSSNLPKRSERQNPNDTQLLTSLREGLTRGQQAVEVELQGIKESLQLLQKRMQEVGEKHRSEMRRLSELRSLKVGKEAQLRRLRDKLQRQQTQKVQQRLKPLAALCGRSV</sequence>
<dbReference type="Proteomes" id="UP000002316">
    <property type="component" value="Chromosome 5"/>
</dbReference>